<dbReference type="PANTHER" id="PTHR12610:SF12">
    <property type="entry name" value="SEQUENCE-SPECIFIC SINGLE-STRANDED DNA-BINDING PROTEIN, ISOFORM D"/>
    <property type="match status" value="1"/>
</dbReference>
<dbReference type="EMBL" id="JBBWUH010000003">
    <property type="protein sequence ID" value="KAK8173393.1"/>
    <property type="molecule type" value="Genomic_DNA"/>
</dbReference>
<feature type="compositionally biased region" description="Polar residues" evidence="3">
    <location>
        <begin position="1"/>
        <end position="14"/>
    </location>
</feature>
<feature type="region of interest" description="Disordered" evidence="3">
    <location>
        <begin position="763"/>
        <end position="789"/>
    </location>
</feature>
<feature type="region of interest" description="Disordered" evidence="3">
    <location>
        <begin position="426"/>
        <end position="743"/>
    </location>
</feature>
<feature type="compositionally biased region" description="Low complexity" evidence="3">
    <location>
        <begin position="215"/>
        <end position="234"/>
    </location>
</feature>
<feature type="region of interest" description="Disordered" evidence="3">
    <location>
        <begin position="1"/>
        <end position="47"/>
    </location>
</feature>
<protein>
    <recommendedName>
        <fullName evidence="6">LisH domain-containing protein</fullName>
    </recommendedName>
</protein>
<accession>A0ABR1XYM3</accession>
<sequence>MNQPPNMVTMNSQGGPVGGTPLMNNGGTPLMNNGGTPLANNGGARGPSDPQTLLNTYIYDYFLKNHHWDLARQVKNELHPNTKSVTGPKPSPGRRDVNGVDDAMDTDSKDDLHKCPDDLPQAAVPSDATENSFLFDWWSQFWDIFNAQRQRQPGTKTSFQYLQHQRQQAQMRQESQQRILMTNNARPYQGMIGMPANFAEMQKRAMHGRGPMSAQQFQQMKNQQQQMMQNQQMQRDGSQMDMNNRPQSPSSAENAPSPNKRPRLDNGISNQPMAPGARTQGMQPQQMGATAATAAQTNQMLIANGMDPNNMTAQQFSAFQNQTPNVQAKNLQVYSQNLALQYKAALNDTQLAKDMNNAGMQNSPMGQQSADNQDFFQGAQARVQQVAPGQQAGGNHALQDYQMQLMLLEQQNKKRLLMARQEQDNITQHPGQGPVGQPGFPPAMSPQGSRAGPSPNPNEQMKRGTPKLGQAGLPGSPMPDGTMPQNRSSPMPNGFEQGQMPPGMPPQFYPQQMGANGMMRPPSSHPGFAPGQQMTPQQMEIFQRSGGRMPGGMWQGPPQMMQQAQQPGQPGQQQQPQPGAGPQPNQHQPPPMGTPQQRSQQMPPPPAPAQGAENGRTQPSSPATQSNAPPTPSQANKPNPKKAKKADEKKPAPPKAQPAKKGSTTGATPASEAEPPTPTPSTPVTPRHSKSFSNKPVAAQQPPNQPPQQQPAAPSNPSQPMAQPVDLNASGPFGELGNTGDMNLDFAALDNADVLESFDFDNFLHSNDDSGPFFETNFLGGDGDNDGGL</sequence>
<feature type="region of interest" description="Disordered" evidence="3">
    <location>
        <begin position="205"/>
        <end position="293"/>
    </location>
</feature>
<dbReference type="PANTHER" id="PTHR12610">
    <property type="entry name" value="SINGLE STRANDED DNA BINDING PROTEIN"/>
    <property type="match status" value="1"/>
</dbReference>
<evidence type="ECO:0008006" key="6">
    <source>
        <dbReference type="Google" id="ProtNLM"/>
    </source>
</evidence>
<proteinExistence type="predicted"/>
<comment type="subcellular location">
    <subcellularLocation>
        <location evidence="1">Nucleus</location>
    </subcellularLocation>
</comment>
<feature type="compositionally biased region" description="Low complexity" evidence="3">
    <location>
        <begin position="428"/>
        <end position="438"/>
    </location>
</feature>
<feature type="compositionally biased region" description="Low complexity" evidence="3">
    <location>
        <begin position="246"/>
        <end position="258"/>
    </location>
</feature>
<feature type="compositionally biased region" description="Low complexity" evidence="3">
    <location>
        <begin position="279"/>
        <end position="293"/>
    </location>
</feature>
<feature type="compositionally biased region" description="Polar residues" evidence="3">
    <location>
        <begin position="615"/>
        <end position="628"/>
    </location>
</feature>
<organism evidence="4 5">
    <name type="scientific">Phyllosticta citrichinensis</name>
    <dbReference type="NCBI Taxonomy" id="1130410"/>
    <lineage>
        <taxon>Eukaryota</taxon>
        <taxon>Fungi</taxon>
        <taxon>Dikarya</taxon>
        <taxon>Ascomycota</taxon>
        <taxon>Pezizomycotina</taxon>
        <taxon>Dothideomycetes</taxon>
        <taxon>Dothideomycetes incertae sedis</taxon>
        <taxon>Botryosphaeriales</taxon>
        <taxon>Phyllostictaceae</taxon>
        <taxon>Phyllosticta</taxon>
    </lineage>
</organism>
<gene>
    <name evidence="4" type="ORF">IWX90DRAFT_412817</name>
</gene>
<keyword evidence="2" id="KW-0539">Nucleus</keyword>
<feature type="compositionally biased region" description="Gly residues" evidence="3">
    <location>
        <begin position="780"/>
        <end position="789"/>
    </location>
</feature>
<keyword evidence="5" id="KW-1185">Reference proteome</keyword>
<evidence type="ECO:0000313" key="4">
    <source>
        <dbReference type="EMBL" id="KAK8173393.1"/>
    </source>
</evidence>
<name>A0ABR1XYM3_9PEZI</name>
<dbReference type="Proteomes" id="UP001456524">
    <property type="component" value="Unassembled WGS sequence"/>
</dbReference>
<evidence type="ECO:0000313" key="5">
    <source>
        <dbReference type="Proteomes" id="UP001456524"/>
    </source>
</evidence>
<feature type="compositionally biased region" description="Low complexity" evidence="3">
    <location>
        <begin position="710"/>
        <end position="724"/>
    </location>
</feature>
<evidence type="ECO:0000256" key="3">
    <source>
        <dbReference type="SAM" id="MobiDB-lite"/>
    </source>
</evidence>
<feature type="compositionally biased region" description="Polar residues" evidence="3">
    <location>
        <begin position="22"/>
        <end position="39"/>
    </location>
</feature>
<feature type="region of interest" description="Disordered" evidence="3">
    <location>
        <begin position="79"/>
        <end position="108"/>
    </location>
</feature>
<reference evidence="4 5" key="1">
    <citation type="journal article" date="2022" name="G3 (Bethesda)">
        <title>Enemy or ally: a genomic approach to elucidate the lifestyle of Phyllosticta citrichinaensis.</title>
        <authorList>
            <person name="Buijs V.A."/>
            <person name="Groenewald J.Z."/>
            <person name="Haridas S."/>
            <person name="LaButti K.M."/>
            <person name="Lipzen A."/>
            <person name="Martin F.M."/>
            <person name="Barry K."/>
            <person name="Grigoriev I.V."/>
            <person name="Crous P.W."/>
            <person name="Seidl M.F."/>
        </authorList>
    </citation>
    <scope>NUCLEOTIDE SEQUENCE [LARGE SCALE GENOMIC DNA]</scope>
    <source>
        <strain evidence="4 5">CBS 129764</strain>
    </source>
</reference>
<evidence type="ECO:0000256" key="1">
    <source>
        <dbReference type="ARBA" id="ARBA00004123"/>
    </source>
</evidence>
<feature type="compositionally biased region" description="Low complexity" evidence="3">
    <location>
        <begin position="657"/>
        <end position="674"/>
    </location>
</feature>
<comment type="caution">
    <text evidence="4">The sequence shown here is derived from an EMBL/GenBank/DDBJ whole genome shotgun (WGS) entry which is preliminary data.</text>
</comment>
<feature type="compositionally biased region" description="Polar residues" evidence="3">
    <location>
        <begin position="235"/>
        <end position="245"/>
    </location>
</feature>
<evidence type="ECO:0000256" key="2">
    <source>
        <dbReference type="ARBA" id="ARBA00023242"/>
    </source>
</evidence>
<feature type="compositionally biased region" description="Low complexity" evidence="3">
    <location>
        <begin position="555"/>
        <end position="586"/>
    </location>
</feature>